<sequence>MSTCVFEFFPVELMHGIFHYLSAHEIFYAFDQLSARIDRVLVGYDRYSITLTSMLKYQFDLMCRLIQPEQVISITIAENDDTPDQSKLFFSKFDIQQFINLRSFGIISSDQSIFLQLNLLCQFNNFQSLTLPNVSQAYWCLFGSRVETTLPRLRKLITNQYPLTEPLNNLRYLTVTHYYCHNLEYLLCQMAKLRSLNITISLNISTNWSKRIPVMNHLRRLTFCIYYGRLTMSRMSQFLSKMPCLMHFELRIDDPMDIVGGKQWEMWFQHSNVDIEDAKDMVDGHQWKYLVSHLQTFDFHFYLSDRSDEKILDSFRSSFWLEQKQWFVAYDDHQSLPRLFTVPRFAPKNIIYSSDYRTPLCTSSDLCLDKFVDIITLPMAYPLTHRFINVTSLILQTDDNLSLDTILPFLRLPHLQSLSVVSSTLVTQLLTETMFESIRSLKIDTIVTRPYAEQICIVFPRLERLQIGINDQDTMLLLIDGLKHLSIVIFVYSQSSFFQSLTHECQDLRLFHSVSP</sequence>
<dbReference type="EMBL" id="CAJNOL010001845">
    <property type="protein sequence ID" value="CAF1427509.1"/>
    <property type="molecule type" value="Genomic_DNA"/>
</dbReference>
<keyword evidence="3" id="KW-1185">Reference proteome</keyword>
<dbReference type="EMBL" id="CAJNOH010000744">
    <property type="protein sequence ID" value="CAF1115724.1"/>
    <property type="molecule type" value="Genomic_DNA"/>
</dbReference>
<evidence type="ECO:0000313" key="3">
    <source>
        <dbReference type="Proteomes" id="UP000663870"/>
    </source>
</evidence>
<gene>
    <name evidence="2" type="ORF">JXQ802_LOCUS36234</name>
    <name evidence="1" type="ORF">PYM288_LOCUS20423</name>
</gene>
<name>A0A815N2B1_9BILA</name>
<proteinExistence type="predicted"/>
<dbReference type="AlphaFoldDB" id="A0A815N2B1"/>
<protein>
    <recommendedName>
        <fullName evidence="4">F-box domain-containing protein</fullName>
    </recommendedName>
</protein>
<reference evidence="2" key="1">
    <citation type="submission" date="2021-02" db="EMBL/GenBank/DDBJ databases">
        <authorList>
            <person name="Nowell W R."/>
        </authorList>
    </citation>
    <scope>NUCLEOTIDE SEQUENCE</scope>
</reference>
<evidence type="ECO:0000313" key="2">
    <source>
        <dbReference type="EMBL" id="CAF1427509.1"/>
    </source>
</evidence>
<dbReference type="Proteomes" id="UP000663854">
    <property type="component" value="Unassembled WGS sequence"/>
</dbReference>
<organism evidence="2 3">
    <name type="scientific">Rotaria sordida</name>
    <dbReference type="NCBI Taxonomy" id="392033"/>
    <lineage>
        <taxon>Eukaryota</taxon>
        <taxon>Metazoa</taxon>
        <taxon>Spiralia</taxon>
        <taxon>Gnathifera</taxon>
        <taxon>Rotifera</taxon>
        <taxon>Eurotatoria</taxon>
        <taxon>Bdelloidea</taxon>
        <taxon>Philodinida</taxon>
        <taxon>Philodinidae</taxon>
        <taxon>Rotaria</taxon>
    </lineage>
</organism>
<evidence type="ECO:0000313" key="1">
    <source>
        <dbReference type="EMBL" id="CAF1115724.1"/>
    </source>
</evidence>
<accession>A0A815N2B1</accession>
<evidence type="ECO:0008006" key="4">
    <source>
        <dbReference type="Google" id="ProtNLM"/>
    </source>
</evidence>
<comment type="caution">
    <text evidence="2">The sequence shown here is derived from an EMBL/GenBank/DDBJ whole genome shotgun (WGS) entry which is preliminary data.</text>
</comment>
<dbReference type="Proteomes" id="UP000663870">
    <property type="component" value="Unassembled WGS sequence"/>
</dbReference>